<dbReference type="UniPathway" id="UPA00143"/>
<dbReference type="InterPro" id="IPR011705">
    <property type="entry name" value="BACK"/>
</dbReference>
<dbReference type="PANTHER" id="PTHR24413">
    <property type="entry name" value="SPECKLE-TYPE POZ PROTEIN"/>
    <property type="match status" value="1"/>
</dbReference>
<dbReference type="OrthoDB" id="6359816at2759"/>
<keyword evidence="3" id="KW-0175">Coiled coil</keyword>
<reference evidence="5" key="1">
    <citation type="submission" date="2020-01" db="EMBL/GenBank/DDBJ databases">
        <authorList>
            <person name="Mishra B."/>
        </authorList>
    </citation>
    <scope>NUCLEOTIDE SEQUENCE [LARGE SCALE GENOMIC DNA]</scope>
</reference>
<dbReference type="Pfam" id="PF00651">
    <property type="entry name" value="BTB"/>
    <property type="match status" value="1"/>
</dbReference>
<dbReference type="Pfam" id="PF07707">
    <property type="entry name" value="BACK"/>
    <property type="match status" value="1"/>
</dbReference>
<dbReference type="SUPFAM" id="SSF54695">
    <property type="entry name" value="POZ domain"/>
    <property type="match status" value="1"/>
</dbReference>
<dbReference type="CDD" id="cd14733">
    <property type="entry name" value="BACK"/>
    <property type="match status" value="1"/>
</dbReference>
<evidence type="ECO:0000313" key="6">
    <source>
        <dbReference type="Proteomes" id="UP000467841"/>
    </source>
</evidence>
<evidence type="ECO:0000259" key="4">
    <source>
        <dbReference type="PROSITE" id="PS50097"/>
    </source>
</evidence>
<name>A0A6D2KZT0_9BRAS</name>
<dbReference type="PROSITE" id="PS50097">
    <property type="entry name" value="BTB"/>
    <property type="match status" value="1"/>
</dbReference>
<gene>
    <name evidence="5" type="ORF">MERR_LOCUS44964</name>
</gene>
<keyword evidence="6" id="KW-1185">Reference proteome</keyword>
<dbReference type="EMBL" id="CACVBM020001706">
    <property type="protein sequence ID" value="CAA7057728.1"/>
    <property type="molecule type" value="Genomic_DNA"/>
</dbReference>
<proteinExistence type="predicted"/>
<protein>
    <recommendedName>
        <fullName evidence="4">BTB domain-containing protein</fullName>
    </recommendedName>
</protein>
<comment type="function">
    <text evidence="1">May act as a substrate-specific adapter of an E3 ubiquitin-protein ligase complex (CUL3-RBX1-BTB) which mediates the ubiquitination and subsequent proteasomal degradation of target proteins.</text>
</comment>
<dbReference type="InterPro" id="IPR000210">
    <property type="entry name" value="BTB/POZ_dom"/>
</dbReference>
<dbReference type="InterPro" id="IPR011333">
    <property type="entry name" value="SKP1/BTB/POZ_sf"/>
</dbReference>
<sequence length="252" mass="28737">MAIRCNSCQNVCLPHHVGTCKKCYDGVREAKEELMEEINVLKAKVDFLRLSSSLDHGSSSKSFTDVVLIAYSEDGVASPPITAHKAILVSRSRVFTAMLENETEESRSGIVRISDVSYDALRTFVSFLYTTEVCLDEQMASQLLVVSDKFEVTHLNDRCEKYLVTKLTPENSLMAYVFAQQYNAKHLSNAALTHILDNMDKISKTEEYMELKKRDPHLVVDMYEAYTIKKLDINRFVIMKHVKLFNSFVMLL</sequence>
<dbReference type="Proteomes" id="UP000467841">
    <property type="component" value="Unassembled WGS sequence"/>
</dbReference>
<organism evidence="5 6">
    <name type="scientific">Microthlaspi erraticum</name>
    <dbReference type="NCBI Taxonomy" id="1685480"/>
    <lineage>
        <taxon>Eukaryota</taxon>
        <taxon>Viridiplantae</taxon>
        <taxon>Streptophyta</taxon>
        <taxon>Embryophyta</taxon>
        <taxon>Tracheophyta</taxon>
        <taxon>Spermatophyta</taxon>
        <taxon>Magnoliopsida</taxon>
        <taxon>eudicotyledons</taxon>
        <taxon>Gunneridae</taxon>
        <taxon>Pentapetalae</taxon>
        <taxon>rosids</taxon>
        <taxon>malvids</taxon>
        <taxon>Brassicales</taxon>
        <taxon>Brassicaceae</taxon>
        <taxon>Coluteocarpeae</taxon>
        <taxon>Microthlaspi</taxon>
    </lineage>
</organism>
<dbReference type="Gene3D" id="1.25.40.420">
    <property type="match status" value="1"/>
</dbReference>
<comment type="caution">
    <text evidence="5">The sequence shown here is derived from an EMBL/GenBank/DDBJ whole genome shotgun (WGS) entry which is preliminary data.</text>
</comment>
<feature type="coiled-coil region" evidence="3">
    <location>
        <begin position="24"/>
        <end position="51"/>
    </location>
</feature>
<evidence type="ECO:0000313" key="5">
    <source>
        <dbReference type="EMBL" id="CAA7057728.1"/>
    </source>
</evidence>
<feature type="domain" description="BTB" evidence="4">
    <location>
        <begin position="64"/>
        <end position="137"/>
    </location>
</feature>
<dbReference type="GO" id="GO:0016567">
    <property type="term" value="P:protein ubiquitination"/>
    <property type="evidence" value="ECO:0007669"/>
    <property type="project" value="UniProtKB-UniPathway"/>
</dbReference>
<dbReference type="SMART" id="SM00225">
    <property type="entry name" value="BTB"/>
    <property type="match status" value="1"/>
</dbReference>
<dbReference type="AlphaFoldDB" id="A0A6D2KZT0"/>
<evidence type="ECO:0000256" key="1">
    <source>
        <dbReference type="ARBA" id="ARBA00002668"/>
    </source>
</evidence>
<evidence type="ECO:0000256" key="2">
    <source>
        <dbReference type="ARBA" id="ARBA00004906"/>
    </source>
</evidence>
<comment type="pathway">
    <text evidence="2">Protein modification; protein ubiquitination.</text>
</comment>
<dbReference type="Gene3D" id="3.30.710.10">
    <property type="entry name" value="Potassium Channel Kv1.1, Chain A"/>
    <property type="match status" value="1"/>
</dbReference>
<accession>A0A6D2KZT0</accession>
<evidence type="ECO:0000256" key="3">
    <source>
        <dbReference type="SAM" id="Coils"/>
    </source>
</evidence>